<dbReference type="GO" id="GO:0005524">
    <property type="term" value="F:ATP binding"/>
    <property type="evidence" value="ECO:0007669"/>
    <property type="project" value="UniProtKB-KW"/>
</dbReference>
<keyword evidence="9" id="KW-0496">Mitochondrion</keyword>
<feature type="transmembrane region" description="Helical" evidence="14">
    <location>
        <begin position="42"/>
        <end position="65"/>
    </location>
</feature>
<keyword evidence="18" id="KW-1185">Reference proteome</keyword>
<evidence type="ECO:0000313" key="17">
    <source>
        <dbReference type="EMBL" id="KAF2646764.1"/>
    </source>
</evidence>
<evidence type="ECO:0000256" key="7">
    <source>
        <dbReference type="ARBA" id="ARBA00022840"/>
    </source>
</evidence>
<evidence type="ECO:0000256" key="8">
    <source>
        <dbReference type="ARBA" id="ARBA00022989"/>
    </source>
</evidence>
<evidence type="ECO:0000256" key="4">
    <source>
        <dbReference type="ARBA" id="ARBA00022741"/>
    </source>
</evidence>
<dbReference type="InterPro" id="IPR050747">
    <property type="entry name" value="Mitochondrial_chaperone_BCS1"/>
</dbReference>
<sequence length="595" mass="67043">MDLSGFQNLNFDSILVSNETLNSVPSMLLESLIPGYRFFSTIIWKVFGFDIGLVVSGCLVVFGLVKGGQNLYNRAYYAFTSYFTSSVIVEDDDNLFAQIMEWVADQRMTEVSRDLMAVTKWVSAYEDSDEEHNAGDEDVLDESGIFNYEKWASNIPPRYEPNFGSNDFVFNGRKFMFSRERREKPKSIWNTNNSQFLIIRCFGRSTEPLKDLLNHVKRWTLTKENKLTYVFRPSPKEDGGGGESGWDRQSCRPSRPMSTVSLDLKQKANIVMDINEYLHPASARWYAARGIPYRRGYLFYGPPGTGKTSLSFALAGIFGLDIYCISLMEIGLTESALNKLFTRLPRRCIVLLEDIDSAGLRRADEPPPTPASPTEMSDTSSKQDAVIGKLKQLPTSGFKSLISLSGLLNTIDGAASHEGRVLIMTTNHPEKLDPALIRPGRVDLQVRFTLSTRDQTRDIFKRMYSTARDEKSAKKTPPPKSKSKSPPAPRSPTKASPSSKHTPRDSTIFSTKREDEDFLVLLSRDPVLDLVEPEKLAVMAEEFADKVPEGLFSPAEIQGFLLTRKKEPSRALREVEAWRDGVLEGKKRKERAGRI</sequence>
<dbReference type="InterPro" id="IPR003959">
    <property type="entry name" value="ATPase_AAA_core"/>
</dbReference>
<dbReference type="Pfam" id="PF08740">
    <property type="entry name" value="BCS1_N"/>
    <property type="match status" value="1"/>
</dbReference>
<feature type="compositionally biased region" description="Polar residues" evidence="13">
    <location>
        <begin position="372"/>
        <end position="383"/>
    </location>
</feature>
<evidence type="ECO:0000256" key="1">
    <source>
        <dbReference type="ARBA" id="ARBA00004434"/>
    </source>
</evidence>
<dbReference type="InterPro" id="IPR014851">
    <property type="entry name" value="BCS1_N"/>
</dbReference>
<evidence type="ECO:0000313" key="18">
    <source>
        <dbReference type="Proteomes" id="UP000799753"/>
    </source>
</evidence>
<feature type="region of interest" description="Disordered" evidence="13">
    <location>
        <begin position="463"/>
        <end position="509"/>
    </location>
</feature>
<name>A0A6A6SKQ0_9PLEO</name>
<evidence type="ECO:0000256" key="9">
    <source>
        <dbReference type="ARBA" id="ARBA00023128"/>
    </source>
</evidence>
<keyword evidence="3 14" id="KW-0812">Transmembrane</keyword>
<evidence type="ECO:0000256" key="13">
    <source>
        <dbReference type="SAM" id="MobiDB-lite"/>
    </source>
</evidence>
<dbReference type="AlphaFoldDB" id="A0A6A6SKQ0"/>
<dbReference type="PROSITE" id="PS00674">
    <property type="entry name" value="AAA"/>
    <property type="match status" value="1"/>
</dbReference>
<dbReference type="Gene3D" id="3.40.50.300">
    <property type="entry name" value="P-loop containing nucleotide triphosphate hydrolases"/>
    <property type="match status" value="1"/>
</dbReference>
<dbReference type="InterPro" id="IPR057495">
    <property type="entry name" value="AAA_lid_BCS1"/>
</dbReference>
<dbReference type="InterPro" id="IPR003960">
    <property type="entry name" value="ATPase_AAA_CS"/>
</dbReference>
<keyword evidence="8 14" id="KW-1133">Transmembrane helix</keyword>
<dbReference type="OrthoDB" id="10251412at2759"/>
<evidence type="ECO:0000259" key="16">
    <source>
        <dbReference type="SMART" id="SM01024"/>
    </source>
</evidence>
<keyword evidence="6" id="KW-0378">Hydrolase</keyword>
<evidence type="ECO:0000256" key="10">
    <source>
        <dbReference type="ARBA" id="ARBA00023136"/>
    </source>
</evidence>
<feature type="domain" description="BCS1 N-terminal" evidence="16">
    <location>
        <begin position="59"/>
        <end position="260"/>
    </location>
</feature>
<feature type="region of interest" description="Disordered" evidence="13">
    <location>
        <begin position="232"/>
        <end position="257"/>
    </location>
</feature>
<feature type="compositionally biased region" description="Basic and acidic residues" evidence="13">
    <location>
        <begin position="463"/>
        <end position="473"/>
    </location>
</feature>
<organism evidence="17 18">
    <name type="scientific">Massarina eburnea CBS 473.64</name>
    <dbReference type="NCBI Taxonomy" id="1395130"/>
    <lineage>
        <taxon>Eukaryota</taxon>
        <taxon>Fungi</taxon>
        <taxon>Dikarya</taxon>
        <taxon>Ascomycota</taxon>
        <taxon>Pezizomycotina</taxon>
        <taxon>Dothideomycetes</taxon>
        <taxon>Pleosporomycetidae</taxon>
        <taxon>Pleosporales</taxon>
        <taxon>Massarineae</taxon>
        <taxon>Massarinaceae</taxon>
        <taxon>Massarina</taxon>
    </lineage>
</organism>
<feature type="region of interest" description="Disordered" evidence="13">
    <location>
        <begin position="360"/>
        <end position="384"/>
    </location>
</feature>
<comment type="similarity">
    <text evidence="2">Belongs to the AAA ATPase family. BCS1 subfamily.</text>
</comment>
<keyword evidence="10 14" id="KW-0472">Membrane</keyword>
<reference evidence="17" key="1">
    <citation type="journal article" date="2020" name="Stud. Mycol.">
        <title>101 Dothideomycetes genomes: a test case for predicting lifestyles and emergence of pathogens.</title>
        <authorList>
            <person name="Haridas S."/>
            <person name="Albert R."/>
            <person name="Binder M."/>
            <person name="Bloem J."/>
            <person name="Labutti K."/>
            <person name="Salamov A."/>
            <person name="Andreopoulos B."/>
            <person name="Baker S."/>
            <person name="Barry K."/>
            <person name="Bills G."/>
            <person name="Bluhm B."/>
            <person name="Cannon C."/>
            <person name="Castanera R."/>
            <person name="Culley D."/>
            <person name="Daum C."/>
            <person name="Ezra D."/>
            <person name="Gonzalez J."/>
            <person name="Henrissat B."/>
            <person name="Kuo A."/>
            <person name="Liang C."/>
            <person name="Lipzen A."/>
            <person name="Lutzoni F."/>
            <person name="Magnuson J."/>
            <person name="Mondo S."/>
            <person name="Nolan M."/>
            <person name="Ohm R."/>
            <person name="Pangilinan J."/>
            <person name="Park H.-J."/>
            <person name="Ramirez L."/>
            <person name="Alfaro M."/>
            <person name="Sun H."/>
            <person name="Tritt A."/>
            <person name="Yoshinaga Y."/>
            <person name="Zwiers L.-H."/>
            <person name="Turgeon B."/>
            <person name="Goodwin S."/>
            <person name="Spatafora J."/>
            <person name="Crous P."/>
            <person name="Grigoriev I."/>
        </authorList>
    </citation>
    <scope>NUCLEOTIDE SEQUENCE</scope>
    <source>
        <strain evidence="17">CBS 473.64</strain>
    </source>
</reference>
<dbReference type="Pfam" id="PF25426">
    <property type="entry name" value="AAA_lid_BCS1"/>
    <property type="match status" value="1"/>
</dbReference>
<dbReference type="EMBL" id="MU006776">
    <property type="protein sequence ID" value="KAF2646764.1"/>
    <property type="molecule type" value="Genomic_DNA"/>
</dbReference>
<evidence type="ECO:0000256" key="2">
    <source>
        <dbReference type="ARBA" id="ARBA00007448"/>
    </source>
</evidence>
<evidence type="ECO:0000256" key="5">
    <source>
        <dbReference type="ARBA" id="ARBA00022792"/>
    </source>
</evidence>
<dbReference type="SUPFAM" id="SSF52540">
    <property type="entry name" value="P-loop containing nucleoside triphosphate hydrolases"/>
    <property type="match status" value="1"/>
</dbReference>
<proteinExistence type="inferred from homology"/>
<feature type="compositionally biased region" description="Basic and acidic residues" evidence="13">
    <location>
        <begin position="234"/>
        <end position="250"/>
    </location>
</feature>
<dbReference type="GO" id="GO:0016887">
    <property type="term" value="F:ATP hydrolysis activity"/>
    <property type="evidence" value="ECO:0007669"/>
    <property type="project" value="InterPro"/>
</dbReference>
<comment type="catalytic activity">
    <reaction evidence="11">
        <text>ATP + H2O = ADP + phosphate + H(+)</text>
        <dbReference type="Rhea" id="RHEA:13065"/>
        <dbReference type="ChEBI" id="CHEBI:15377"/>
        <dbReference type="ChEBI" id="CHEBI:15378"/>
        <dbReference type="ChEBI" id="CHEBI:30616"/>
        <dbReference type="ChEBI" id="CHEBI:43474"/>
        <dbReference type="ChEBI" id="CHEBI:456216"/>
    </reaction>
    <physiologicalReaction direction="left-to-right" evidence="11">
        <dbReference type="Rhea" id="RHEA:13066"/>
    </physiologicalReaction>
</comment>
<keyword evidence="4 12" id="KW-0547">Nucleotide-binding</keyword>
<dbReference type="PANTHER" id="PTHR23070">
    <property type="entry name" value="BCS1 AAA-TYPE ATPASE"/>
    <property type="match status" value="1"/>
</dbReference>
<dbReference type="SMART" id="SM01024">
    <property type="entry name" value="BCS1_N"/>
    <property type="match status" value="1"/>
</dbReference>
<dbReference type="GO" id="GO:0005743">
    <property type="term" value="C:mitochondrial inner membrane"/>
    <property type="evidence" value="ECO:0007669"/>
    <property type="project" value="UniProtKB-SubCell"/>
</dbReference>
<protein>
    <submittedName>
        <fullName evidence="17">BCS1-like ATPase-like protein</fullName>
    </submittedName>
</protein>
<evidence type="ECO:0000256" key="11">
    <source>
        <dbReference type="ARBA" id="ARBA00048778"/>
    </source>
</evidence>
<evidence type="ECO:0000256" key="12">
    <source>
        <dbReference type="RuleBase" id="RU003651"/>
    </source>
</evidence>
<evidence type="ECO:0000256" key="6">
    <source>
        <dbReference type="ARBA" id="ARBA00022801"/>
    </source>
</evidence>
<dbReference type="Pfam" id="PF00004">
    <property type="entry name" value="AAA"/>
    <property type="match status" value="1"/>
</dbReference>
<feature type="domain" description="AAA+ ATPase" evidence="15">
    <location>
        <begin position="293"/>
        <end position="452"/>
    </location>
</feature>
<evidence type="ECO:0000259" key="15">
    <source>
        <dbReference type="SMART" id="SM00382"/>
    </source>
</evidence>
<dbReference type="SMART" id="SM00382">
    <property type="entry name" value="AAA"/>
    <property type="match status" value="1"/>
</dbReference>
<feature type="compositionally biased region" description="Low complexity" evidence="13">
    <location>
        <begin position="491"/>
        <end position="500"/>
    </location>
</feature>
<dbReference type="InterPro" id="IPR027417">
    <property type="entry name" value="P-loop_NTPase"/>
</dbReference>
<accession>A0A6A6SKQ0</accession>
<keyword evidence="5" id="KW-0999">Mitochondrion inner membrane</keyword>
<dbReference type="InterPro" id="IPR003593">
    <property type="entry name" value="AAA+_ATPase"/>
</dbReference>
<evidence type="ECO:0000256" key="14">
    <source>
        <dbReference type="SAM" id="Phobius"/>
    </source>
</evidence>
<feature type="compositionally biased region" description="Pro residues" evidence="13">
    <location>
        <begin position="476"/>
        <end position="490"/>
    </location>
</feature>
<evidence type="ECO:0000256" key="3">
    <source>
        <dbReference type="ARBA" id="ARBA00022692"/>
    </source>
</evidence>
<gene>
    <name evidence="17" type="ORF">P280DRAFT_525772</name>
</gene>
<comment type="subcellular location">
    <subcellularLocation>
        <location evidence="1">Mitochondrion inner membrane</location>
        <topology evidence="1">Single-pass membrane protein</topology>
    </subcellularLocation>
</comment>
<dbReference type="Proteomes" id="UP000799753">
    <property type="component" value="Unassembled WGS sequence"/>
</dbReference>
<keyword evidence="7 12" id="KW-0067">ATP-binding</keyword>